<gene>
    <name evidence="4" type="ORF">H9741_05345</name>
</gene>
<dbReference type="GO" id="GO:0043138">
    <property type="term" value="F:3'-5' DNA helicase activity"/>
    <property type="evidence" value="ECO:0007669"/>
    <property type="project" value="TreeGrafter"/>
</dbReference>
<dbReference type="InterPro" id="IPR027417">
    <property type="entry name" value="P-loop_NTPase"/>
</dbReference>
<organism evidence="4 5">
    <name type="scientific">Candidatus Borkfalkia faecipullorum</name>
    <dbReference type="NCBI Taxonomy" id="2838510"/>
    <lineage>
        <taxon>Bacteria</taxon>
        <taxon>Bacillati</taxon>
        <taxon>Bacillota</taxon>
        <taxon>Clostridia</taxon>
        <taxon>Christensenellales</taxon>
        <taxon>Christensenellaceae</taxon>
        <taxon>Candidatus Borkfalkia</taxon>
    </lineage>
</organism>
<feature type="domain" description="UvrD-like helicase C-terminal" evidence="3">
    <location>
        <begin position="537"/>
        <end position="583"/>
    </location>
</feature>
<dbReference type="PANTHER" id="PTHR11070">
    <property type="entry name" value="UVRD / RECB / PCRA DNA HELICASE FAMILY MEMBER"/>
    <property type="match status" value="1"/>
</dbReference>
<dbReference type="InterPro" id="IPR000212">
    <property type="entry name" value="DNA_helicase_UvrD/REP"/>
</dbReference>
<dbReference type="InterPro" id="IPR027785">
    <property type="entry name" value="UvrD-like_helicase_C"/>
</dbReference>
<reference evidence="4" key="1">
    <citation type="journal article" date="2021" name="PeerJ">
        <title>Extensive microbial diversity within the chicken gut microbiome revealed by metagenomics and culture.</title>
        <authorList>
            <person name="Gilroy R."/>
            <person name="Ravi A."/>
            <person name="Getino M."/>
            <person name="Pursley I."/>
            <person name="Horton D.L."/>
            <person name="Alikhan N.F."/>
            <person name="Baker D."/>
            <person name="Gharbi K."/>
            <person name="Hall N."/>
            <person name="Watson M."/>
            <person name="Adriaenssens E.M."/>
            <person name="Foster-Nyarko E."/>
            <person name="Jarju S."/>
            <person name="Secka A."/>
            <person name="Antonio M."/>
            <person name="Oren A."/>
            <person name="Chaudhuri R.R."/>
            <person name="La Ragione R."/>
            <person name="Hildebrand F."/>
            <person name="Pallen M.J."/>
        </authorList>
    </citation>
    <scope>NUCLEOTIDE SEQUENCE</scope>
    <source>
        <strain evidence="4">811</strain>
    </source>
</reference>
<name>A0A9D2AGG2_9FIRM</name>
<dbReference type="Pfam" id="PF08378">
    <property type="entry name" value="NERD"/>
    <property type="match status" value="1"/>
</dbReference>
<dbReference type="Pfam" id="PF13538">
    <property type="entry name" value="UvrD_C_2"/>
    <property type="match status" value="1"/>
</dbReference>
<dbReference type="GO" id="GO:0033202">
    <property type="term" value="C:DNA helicase complex"/>
    <property type="evidence" value="ECO:0007669"/>
    <property type="project" value="TreeGrafter"/>
</dbReference>
<accession>A0A9D2AGG2</accession>
<dbReference type="Pfam" id="PF09848">
    <property type="entry name" value="SLFN-g3_helicase"/>
    <property type="match status" value="1"/>
</dbReference>
<evidence type="ECO:0000259" key="3">
    <source>
        <dbReference type="Pfam" id="PF13538"/>
    </source>
</evidence>
<sequence>MRKQISQTTMARSALDSLRSLVTLFFSIMGENYMAQMIPKQISSDTKSAAERSFFNFIRDAEGTEDWIVLHSVNIGRHISQTQGEADFIVFAPQTGIFVVEIKGGGISFCDGRWNSRDRNGNLHENIKNPVAEASGAMESLRKFVIDKLSYKNKSAKNCLWGFCVVFPDGYFHNTYTIPDLADEQVADKTDMAHLDVFFRRLSEYWKKRCRVAGVSPCLPNVAACKDIIKILRPEIDFSVSLVGQAETVERQLIALTENQNDVFEGLAENDRCLIRGAAGTGKTILATNFFKKVSGAGANCAYFCYNKQLAAYVREAIRPTVECCFHSYMESVAGAAFPDLWRDREADAGRYYSDILPERFIEAYVDSGAEPFDYLIVDEAQDLMNEKYLEVFDLILSGGLKNGKWTFFIDAENQNIYTGKSYEEIHRLLSRYGVYYTKYLLKDNCRNSTAIIEQVDKWFKTRTRTRKQSERGKEVEIKQYRHADQEQASVEEMLSVLTKKFPLSDIVILSPKRLDHSVVFGIDNYKISDSREEGAIFFSTIQAFKGLESKIVVLCDISDVSTEKARQYLYIGMTRAKSALYINISKRAYQQIQEEKEA</sequence>
<feature type="domain" description="NERD" evidence="1">
    <location>
        <begin position="48"/>
        <end position="152"/>
    </location>
</feature>
<reference evidence="4" key="2">
    <citation type="submission" date="2021-04" db="EMBL/GenBank/DDBJ databases">
        <authorList>
            <person name="Gilroy R."/>
        </authorList>
    </citation>
    <scope>NUCLEOTIDE SEQUENCE</scope>
    <source>
        <strain evidence="4">811</strain>
    </source>
</reference>
<dbReference type="InterPro" id="IPR011528">
    <property type="entry name" value="NERD"/>
</dbReference>
<feature type="domain" description="Schlafen group 3-like DNA/RNA helicase" evidence="2">
    <location>
        <begin position="273"/>
        <end position="493"/>
    </location>
</feature>
<proteinExistence type="predicted"/>
<dbReference type="GO" id="GO:0005829">
    <property type="term" value="C:cytosol"/>
    <property type="evidence" value="ECO:0007669"/>
    <property type="project" value="TreeGrafter"/>
</dbReference>
<comment type="caution">
    <text evidence="4">The sequence shown here is derived from an EMBL/GenBank/DDBJ whole genome shotgun (WGS) entry which is preliminary data.</text>
</comment>
<dbReference type="SUPFAM" id="SSF52540">
    <property type="entry name" value="P-loop containing nucleoside triphosphate hydrolases"/>
    <property type="match status" value="1"/>
</dbReference>
<protein>
    <submittedName>
        <fullName evidence="4">DUF2075 domain-containing protein</fullName>
    </submittedName>
</protein>
<evidence type="ECO:0000259" key="2">
    <source>
        <dbReference type="Pfam" id="PF09848"/>
    </source>
</evidence>
<evidence type="ECO:0000313" key="5">
    <source>
        <dbReference type="Proteomes" id="UP000824204"/>
    </source>
</evidence>
<dbReference type="Proteomes" id="UP000824204">
    <property type="component" value="Unassembled WGS sequence"/>
</dbReference>
<dbReference type="Gene3D" id="3.40.50.300">
    <property type="entry name" value="P-loop containing nucleotide triphosphate hydrolases"/>
    <property type="match status" value="2"/>
</dbReference>
<dbReference type="GO" id="GO:0003677">
    <property type="term" value="F:DNA binding"/>
    <property type="evidence" value="ECO:0007669"/>
    <property type="project" value="InterPro"/>
</dbReference>
<dbReference type="GO" id="GO:0005524">
    <property type="term" value="F:ATP binding"/>
    <property type="evidence" value="ECO:0007669"/>
    <property type="project" value="InterPro"/>
</dbReference>
<dbReference type="AlphaFoldDB" id="A0A9D2AGG2"/>
<evidence type="ECO:0000313" key="4">
    <source>
        <dbReference type="EMBL" id="HIX07872.1"/>
    </source>
</evidence>
<dbReference type="GO" id="GO:0000725">
    <property type="term" value="P:recombinational repair"/>
    <property type="evidence" value="ECO:0007669"/>
    <property type="project" value="TreeGrafter"/>
</dbReference>
<dbReference type="InterPro" id="IPR018647">
    <property type="entry name" value="SLFN_3-like_DNA/RNA_helicase"/>
</dbReference>
<evidence type="ECO:0000259" key="1">
    <source>
        <dbReference type="Pfam" id="PF08378"/>
    </source>
</evidence>
<dbReference type="PANTHER" id="PTHR11070:SF2">
    <property type="entry name" value="ATP-DEPENDENT DNA HELICASE SRS2"/>
    <property type="match status" value="1"/>
</dbReference>
<dbReference type="EMBL" id="DXFX01000070">
    <property type="protein sequence ID" value="HIX07872.1"/>
    <property type="molecule type" value="Genomic_DNA"/>
</dbReference>